<proteinExistence type="predicted"/>
<dbReference type="Proteomes" id="UP001054945">
    <property type="component" value="Unassembled WGS sequence"/>
</dbReference>
<dbReference type="EMBL" id="BPLR01010533">
    <property type="protein sequence ID" value="GIY39945.1"/>
    <property type="molecule type" value="Genomic_DNA"/>
</dbReference>
<accession>A0AAV4T0Y3</accession>
<gene>
    <name evidence="1" type="ORF">CEXT_444541</name>
</gene>
<organism evidence="1 2">
    <name type="scientific">Caerostris extrusa</name>
    <name type="common">Bark spider</name>
    <name type="synonym">Caerostris bankana</name>
    <dbReference type="NCBI Taxonomy" id="172846"/>
    <lineage>
        <taxon>Eukaryota</taxon>
        <taxon>Metazoa</taxon>
        <taxon>Ecdysozoa</taxon>
        <taxon>Arthropoda</taxon>
        <taxon>Chelicerata</taxon>
        <taxon>Arachnida</taxon>
        <taxon>Araneae</taxon>
        <taxon>Araneomorphae</taxon>
        <taxon>Entelegynae</taxon>
        <taxon>Araneoidea</taxon>
        <taxon>Araneidae</taxon>
        <taxon>Caerostris</taxon>
    </lineage>
</organism>
<evidence type="ECO:0000313" key="1">
    <source>
        <dbReference type="EMBL" id="GIY39945.1"/>
    </source>
</evidence>
<protein>
    <submittedName>
        <fullName evidence="1">Uncharacterized protein</fullName>
    </submittedName>
</protein>
<sequence>MSSDGSTYHPDGFGGYDEWTAGGVFFVPDDRGGRRECPPAVLEIDVGVLGGGSRRCLTKGCWLSGRASSAYVMSS</sequence>
<comment type="caution">
    <text evidence="1">The sequence shown here is derived from an EMBL/GenBank/DDBJ whole genome shotgun (WGS) entry which is preliminary data.</text>
</comment>
<keyword evidence="2" id="KW-1185">Reference proteome</keyword>
<evidence type="ECO:0000313" key="2">
    <source>
        <dbReference type="Proteomes" id="UP001054945"/>
    </source>
</evidence>
<reference evidence="1 2" key="1">
    <citation type="submission" date="2021-06" db="EMBL/GenBank/DDBJ databases">
        <title>Caerostris extrusa draft genome.</title>
        <authorList>
            <person name="Kono N."/>
            <person name="Arakawa K."/>
        </authorList>
    </citation>
    <scope>NUCLEOTIDE SEQUENCE [LARGE SCALE GENOMIC DNA]</scope>
</reference>
<name>A0AAV4T0Y3_CAEEX</name>
<dbReference type="AlphaFoldDB" id="A0AAV4T0Y3"/>